<proteinExistence type="predicted"/>
<feature type="compositionally biased region" description="Low complexity" evidence="1">
    <location>
        <begin position="15"/>
        <end position="26"/>
    </location>
</feature>
<feature type="region of interest" description="Disordered" evidence="1">
    <location>
        <begin position="1"/>
        <end position="26"/>
    </location>
</feature>
<evidence type="ECO:0000256" key="1">
    <source>
        <dbReference type="SAM" id="MobiDB-lite"/>
    </source>
</evidence>
<dbReference type="EMBL" id="GBRH01259284">
    <property type="protein sequence ID" value="JAD38611.1"/>
    <property type="molecule type" value="Transcribed_RNA"/>
</dbReference>
<organism evidence="2">
    <name type="scientific">Arundo donax</name>
    <name type="common">Giant reed</name>
    <name type="synonym">Donax arundinaceus</name>
    <dbReference type="NCBI Taxonomy" id="35708"/>
    <lineage>
        <taxon>Eukaryota</taxon>
        <taxon>Viridiplantae</taxon>
        <taxon>Streptophyta</taxon>
        <taxon>Embryophyta</taxon>
        <taxon>Tracheophyta</taxon>
        <taxon>Spermatophyta</taxon>
        <taxon>Magnoliopsida</taxon>
        <taxon>Liliopsida</taxon>
        <taxon>Poales</taxon>
        <taxon>Poaceae</taxon>
        <taxon>PACMAD clade</taxon>
        <taxon>Arundinoideae</taxon>
        <taxon>Arundineae</taxon>
        <taxon>Arundo</taxon>
    </lineage>
</organism>
<sequence>MAPSHTARHLSKQVAAAGPSPQAATARPYPVGGSVAVVAAAEGPCLVTAVRLGQMPALRFPANIQVRSNDGDDSGLRVAQTATTWLTALHLRAPCQTMQVTCLCLAHTRPVVHVKPHHVVEVFGSTGCKRIQGGHDNFRLLWTRHKVFHASVTLIACFGSCGNVVASVRVDYVRFS</sequence>
<evidence type="ECO:0000313" key="2">
    <source>
        <dbReference type="EMBL" id="JAD38611.1"/>
    </source>
</evidence>
<accession>A0A0A8ZIL0</accession>
<reference evidence="2" key="1">
    <citation type="submission" date="2014-09" db="EMBL/GenBank/DDBJ databases">
        <authorList>
            <person name="Magalhaes I.L.F."/>
            <person name="Oliveira U."/>
            <person name="Santos F.R."/>
            <person name="Vidigal T.H.D.A."/>
            <person name="Brescovit A.D."/>
            <person name="Santos A.J."/>
        </authorList>
    </citation>
    <scope>NUCLEOTIDE SEQUENCE</scope>
    <source>
        <tissue evidence="2">Shoot tissue taken approximately 20 cm above the soil surface</tissue>
    </source>
</reference>
<feature type="compositionally biased region" description="Basic residues" evidence="1">
    <location>
        <begin position="1"/>
        <end position="11"/>
    </location>
</feature>
<name>A0A0A8ZIL0_ARUDO</name>
<dbReference type="AlphaFoldDB" id="A0A0A8ZIL0"/>
<protein>
    <submittedName>
        <fullName evidence="2">Uncharacterized protein</fullName>
    </submittedName>
</protein>
<reference evidence="2" key="2">
    <citation type="journal article" date="2015" name="Data Brief">
        <title>Shoot transcriptome of the giant reed, Arundo donax.</title>
        <authorList>
            <person name="Barrero R.A."/>
            <person name="Guerrero F.D."/>
            <person name="Moolhuijzen P."/>
            <person name="Goolsby J.A."/>
            <person name="Tidwell J."/>
            <person name="Bellgard S.E."/>
            <person name="Bellgard M.I."/>
        </authorList>
    </citation>
    <scope>NUCLEOTIDE SEQUENCE</scope>
    <source>
        <tissue evidence="2">Shoot tissue taken approximately 20 cm above the soil surface</tissue>
    </source>
</reference>